<evidence type="ECO:0000313" key="5">
    <source>
        <dbReference type="Proteomes" id="UP000231702"/>
    </source>
</evidence>
<sequence>MNKLKRLGIDTYMILLFVMVLAGAFLPARGMAADALSHASFWAVTLLFLLYGAKLDPSAVKAGFLNWRLQGLTFAATYLLFPALGLLLAAIFGPVLGPEMTTGLLFLSILPSTVQSSIAFTSIAGGNVPGAICAASVSNMVGVVLTPLLAALVLHQDGGGISLDAVARIATQIVLPFVLGQLLRRWIGGFVQRHKLLTTVVDRGAILLIVYSAFGAGTVAGLWTQIPAASLLLLLAVVWLFLALTFLIMAKGGRRLGLPEEDRTVLLFCGSTKSLASGLPIATALFPAATLGAIVLPTMLFHLSQLLLCSILAQRKARALAEAEA</sequence>
<keyword evidence="5" id="KW-1185">Reference proteome</keyword>
<dbReference type="InterPro" id="IPR016833">
    <property type="entry name" value="Put_Na-Bile_cotransptr"/>
</dbReference>
<keyword evidence="1" id="KW-0472">Membrane</keyword>
<feature type="transmembrane region" description="Helical" evidence="1">
    <location>
        <begin position="74"/>
        <end position="97"/>
    </location>
</feature>
<name>A0A285IH91_9RHOB</name>
<feature type="transmembrane region" description="Helical" evidence="1">
    <location>
        <begin position="103"/>
        <end position="124"/>
    </location>
</feature>
<accession>A0A285IH91</accession>
<dbReference type="Gene3D" id="1.20.1530.20">
    <property type="match status" value="1"/>
</dbReference>
<dbReference type="AlphaFoldDB" id="A0A285IH91"/>
<feature type="transmembrane region" description="Helical" evidence="1">
    <location>
        <begin position="35"/>
        <end position="53"/>
    </location>
</feature>
<reference evidence="2 5" key="2">
    <citation type="journal article" date="2018" name="Int. J. Syst. Evol. Microbiol.">
        <title>Pseudooceanicola lipolyticus sp. nov., a marine alphaproteobacterium, reclassification of Oceanicola flagellatus as Pseudooceanicola flagellatus comb. nov. and emended description of the genus Pseudooceanicola.</title>
        <authorList>
            <person name="Huang M.-M."/>
            <person name="Guo L.-L."/>
            <person name="Wu Y.-H."/>
            <person name="Lai Q.-L."/>
            <person name="Shao Z.-Z."/>
            <person name="Wang C.-S."/>
            <person name="Wu M."/>
            <person name="Xu X.-W."/>
        </authorList>
    </citation>
    <scope>NUCLEOTIDE SEQUENCE [LARGE SCALE GENOMIC DNA]</scope>
    <source>
        <strain evidence="2 5">Ar-45</strain>
    </source>
</reference>
<feature type="transmembrane region" description="Helical" evidence="1">
    <location>
        <begin position="165"/>
        <end position="183"/>
    </location>
</feature>
<dbReference type="PIRSF" id="PIRSF026166">
    <property type="entry name" value="UCP026166"/>
    <property type="match status" value="1"/>
</dbReference>
<keyword evidence="1" id="KW-1133">Transmembrane helix</keyword>
<dbReference type="EMBL" id="OBEA01000002">
    <property type="protein sequence ID" value="SNY46446.1"/>
    <property type="molecule type" value="Genomic_DNA"/>
</dbReference>
<dbReference type="PANTHER" id="PTHR18640">
    <property type="entry name" value="SOLUTE CARRIER FAMILY 10 MEMBER 7"/>
    <property type="match status" value="1"/>
</dbReference>
<feature type="transmembrane region" description="Helical" evidence="1">
    <location>
        <begin position="265"/>
        <end position="286"/>
    </location>
</feature>
<feature type="transmembrane region" description="Helical" evidence="1">
    <location>
        <begin position="12"/>
        <end position="29"/>
    </location>
</feature>
<evidence type="ECO:0000313" key="4">
    <source>
        <dbReference type="Proteomes" id="UP000231655"/>
    </source>
</evidence>
<keyword evidence="1" id="KW-0812">Transmembrane</keyword>
<feature type="transmembrane region" description="Helical" evidence="1">
    <location>
        <begin position="204"/>
        <end position="223"/>
    </location>
</feature>
<evidence type="ECO:0000256" key="1">
    <source>
        <dbReference type="SAM" id="Phobius"/>
    </source>
</evidence>
<dbReference type="PANTHER" id="PTHR18640:SF5">
    <property type="entry name" value="SODIUM_BILE ACID COTRANSPORTER 7"/>
    <property type="match status" value="1"/>
</dbReference>
<dbReference type="Proteomes" id="UP000231655">
    <property type="component" value="Unassembled WGS sequence"/>
</dbReference>
<dbReference type="OrthoDB" id="9792271at2"/>
<evidence type="ECO:0000313" key="3">
    <source>
        <dbReference type="EMBL" id="SNY46446.1"/>
    </source>
</evidence>
<dbReference type="GO" id="GO:0005886">
    <property type="term" value="C:plasma membrane"/>
    <property type="evidence" value="ECO:0007669"/>
    <property type="project" value="TreeGrafter"/>
</dbReference>
<dbReference type="Proteomes" id="UP000231702">
    <property type="component" value="Unassembled WGS sequence"/>
</dbReference>
<dbReference type="RefSeq" id="WP_097144760.1">
    <property type="nucleotide sequence ID" value="NZ_OBEA01000002.1"/>
</dbReference>
<proteinExistence type="predicted"/>
<feature type="transmembrane region" description="Helical" evidence="1">
    <location>
        <begin position="131"/>
        <end position="153"/>
    </location>
</feature>
<feature type="transmembrane region" description="Helical" evidence="1">
    <location>
        <begin position="229"/>
        <end position="253"/>
    </location>
</feature>
<evidence type="ECO:0000313" key="2">
    <source>
        <dbReference type="EMBL" id="PJE29153.1"/>
    </source>
</evidence>
<organism evidence="3 4">
    <name type="scientific">Pseudooceanicola antarcticus</name>
    <dbReference type="NCBI Taxonomy" id="1247613"/>
    <lineage>
        <taxon>Bacteria</taxon>
        <taxon>Pseudomonadati</taxon>
        <taxon>Pseudomonadota</taxon>
        <taxon>Alphaproteobacteria</taxon>
        <taxon>Rhodobacterales</taxon>
        <taxon>Paracoccaceae</taxon>
        <taxon>Pseudooceanicola</taxon>
    </lineage>
</organism>
<dbReference type="EMBL" id="PGTD01000016">
    <property type="protein sequence ID" value="PJE29153.1"/>
    <property type="molecule type" value="Genomic_DNA"/>
</dbReference>
<dbReference type="Pfam" id="PF13593">
    <property type="entry name" value="SBF_like"/>
    <property type="match status" value="1"/>
</dbReference>
<reference evidence="3 4" key="1">
    <citation type="submission" date="2017-09" db="EMBL/GenBank/DDBJ databases">
        <authorList>
            <person name="Ehlers B."/>
            <person name="Leendertz F.H."/>
        </authorList>
    </citation>
    <scope>NUCLEOTIDE SEQUENCE [LARGE SCALE GENOMIC DNA]</scope>
    <source>
        <strain evidence="3 4">CGMCC 1.12662</strain>
    </source>
</reference>
<dbReference type="InterPro" id="IPR038770">
    <property type="entry name" value="Na+/solute_symporter_sf"/>
</dbReference>
<protein>
    <submittedName>
        <fullName evidence="2">Bile acid:sodium symporter</fullName>
    </submittedName>
    <submittedName>
        <fullName evidence="3">Solute carrier family 10 (Sodium/bile acid cotransporter), member 7</fullName>
    </submittedName>
</protein>
<gene>
    <name evidence="2" type="ORF">CVM39_12005</name>
    <name evidence="3" type="ORF">SAMN06297129_0962</name>
</gene>